<evidence type="ECO:0000256" key="1">
    <source>
        <dbReference type="SAM" id="MobiDB-lite"/>
    </source>
</evidence>
<sequence length="338" mass="39888">EYTQKFYDIKAQLGTIPESFSLALYTHGLPIFMRKEIDSRRITQLNLVRQAAETIANNNYELMAQASTYDMVELHTLNYDERVKKRLQRKKFFRRENNNNNNNNRYNGNRRNNNYYSYKGRNNYGFRNNDNRSGNGNRNRYNNNGYNRNNNGNNNNNNKNRFRNDFNGYFSSGGRGGNRNSTNNNRARNKQFNTLRTEESNLADIANNEWGNPLLNNSNNNTSFYMSDSNFNHDNYFFNALDIELHNNINLVSITMFQYNENYIKTLLNTKENAYFLCYINRVDTNTDTIEEEQHIKTDVEMNTPHINRLRERILNDFSDVVTNEAPTILPPTRGKDH</sequence>
<dbReference type="EMBL" id="PUHW01000651">
    <property type="protein sequence ID" value="KAG0686287.1"/>
    <property type="molecule type" value="Genomic_DNA"/>
</dbReference>
<feature type="compositionally biased region" description="Low complexity" evidence="1">
    <location>
        <begin position="98"/>
        <end position="159"/>
    </location>
</feature>
<dbReference type="Proteomes" id="UP000697127">
    <property type="component" value="Unassembled WGS sequence"/>
</dbReference>
<protein>
    <submittedName>
        <fullName evidence="2">Uncharacterized protein</fullName>
    </submittedName>
</protein>
<accession>A0A9P6WHP7</accession>
<reference evidence="2" key="1">
    <citation type="submission" date="2020-11" db="EMBL/GenBank/DDBJ databases">
        <title>Kefir isolates.</title>
        <authorList>
            <person name="Marcisauskas S."/>
            <person name="Kim Y."/>
            <person name="Blasche S."/>
        </authorList>
    </citation>
    <scope>NUCLEOTIDE SEQUENCE</scope>
    <source>
        <strain evidence="2">Olga-1</strain>
    </source>
</reference>
<name>A0A9P6WHP7_9ASCO</name>
<evidence type="ECO:0000313" key="3">
    <source>
        <dbReference type="Proteomes" id="UP000697127"/>
    </source>
</evidence>
<feature type="non-terminal residue" evidence="2">
    <location>
        <position position="338"/>
    </location>
</feature>
<organism evidence="2 3">
    <name type="scientific">Pichia californica</name>
    <dbReference type="NCBI Taxonomy" id="460514"/>
    <lineage>
        <taxon>Eukaryota</taxon>
        <taxon>Fungi</taxon>
        <taxon>Dikarya</taxon>
        <taxon>Ascomycota</taxon>
        <taxon>Saccharomycotina</taxon>
        <taxon>Pichiomycetes</taxon>
        <taxon>Pichiales</taxon>
        <taxon>Pichiaceae</taxon>
        <taxon>Pichia</taxon>
    </lineage>
</organism>
<proteinExistence type="predicted"/>
<feature type="region of interest" description="Disordered" evidence="1">
    <location>
        <begin position="93"/>
        <end position="189"/>
    </location>
</feature>
<keyword evidence="3" id="KW-1185">Reference proteome</keyword>
<dbReference type="AlphaFoldDB" id="A0A9P6WHP7"/>
<gene>
    <name evidence="2" type="ORF">C6P40_004615</name>
</gene>
<feature type="non-terminal residue" evidence="2">
    <location>
        <position position="1"/>
    </location>
</feature>
<evidence type="ECO:0000313" key="2">
    <source>
        <dbReference type="EMBL" id="KAG0686287.1"/>
    </source>
</evidence>
<comment type="caution">
    <text evidence="2">The sequence shown here is derived from an EMBL/GenBank/DDBJ whole genome shotgun (WGS) entry which is preliminary data.</text>
</comment>